<dbReference type="EMBL" id="UINC01023821">
    <property type="protein sequence ID" value="SVA96247.1"/>
    <property type="molecule type" value="Genomic_DNA"/>
</dbReference>
<accession>A0A382A5D0</accession>
<sequence>MRFSLEEFDQAAMDSDLMGGAKTFDSFVYRIGVSGDKVLWNSMKKELSVKGLLNWADYRNNPEREYGSGGVDAIFKWGSYQNIKYSLRHLDSFYLRHYVNRDVSTEIQSPCAFTDRNQSIALTHRISKQYWANLGVGYLQRYYDKPFTEFDLNINYVKVKLNHKLRKLGNISFQVNRGRAMSQSHILTDRPSSFNRSYETLEWYCPIKVQKGIPFLNEIGISVRQENRVYAAEDPNDPLHSGRNHVDSKYDLWLKKNLTEHMKVTLSGRYRIRETESAYNWVTDLKSFNQLQFWCKMELDLVYDRY</sequence>
<evidence type="ECO:0000313" key="1">
    <source>
        <dbReference type="EMBL" id="SVA96247.1"/>
    </source>
</evidence>
<reference evidence="1" key="1">
    <citation type="submission" date="2018-05" db="EMBL/GenBank/DDBJ databases">
        <authorList>
            <person name="Lanie J.A."/>
            <person name="Ng W.-L."/>
            <person name="Kazmierczak K.M."/>
            <person name="Andrzejewski T.M."/>
            <person name="Davidsen T.M."/>
            <person name="Wayne K.J."/>
            <person name="Tettelin H."/>
            <person name="Glass J.I."/>
            <person name="Rusch D."/>
            <person name="Podicherti R."/>
            <person name="Tsui H.-C.T."/>
            <person name="Winkler M.E."/>
        </authorList>
    </citation>
    <scope>NUCLEOTIDE SEQUENCE</scope>
</reference>
<proteinExistence type="predicted"/>
<protein>
    <recommendedName>
        <fullName evidence="2">TonB-dependent receptor-like beta-barrel domain-containing protein</fullName>
    </recommendedName>
</protein>
<gene>
    <name evidence="1" type="ORF">METZ01_LOCUS149101</name>
</gene>
<dbReference type="AlphaFoldDB" id="A0A382A5D0"/>
<organism evidence="1">
    <name type="scientific">marine metagenome</name>
    <dbReference type="NCBI Taxonomy" id="408172"/>
    <lineage>
        <taxon>unclassified sequences</taxon>
        <taxon>metagenomes</taxon>
        <taxon>ecological metagenomes</taxon>
    </lineage>
</organism>
<evidence type="ECO:0008006" key="2">
    <source>
        <dbReference type="Google" id="ProtNLM"/>
    </source>
</evidence>
<name>A0A382A5D0_9ZZZZ</name>